<reference evidence="5 6" key="1">
    <citation type="submission" date="2018-11" db="EMBL/GenBank/DDBJ databases">
        <title>Genome sequencing and assembly of Anaerosphaera sp. nov., GS7-6-2.</title>
        <authorList>
            <person name="Rettenmaier R."/>
            <person name="Liebl W."/>
            <person name="Zverlov V."/>
        </authorList>
    </citation>
    <scope>NUCLEOTIDE SEQUENCE [LARGE SCALE GENOMIC DNA]</scope>
    <source>
        <strain evidence="5 6">GS7-6-2</strain>
    </source>
</reference>
<dbReference type="RefSeq" id="WP_127723332.1">
    <property type="nucleotide sequence ID" value="NZ_RLIH01000002.1"/>
</dbReference>
<dbReference type="Proteomes" id="UP000288812">
    <property type="component" value="Unassembled WGS sequence"/>
</dbReference>
<gene>
    <name evidence="5" type="ORF">EF514_02110</name>
</gene>
<keyword evidence="6" id="KW-1185">Reference proteome</keyword>
<comment type="caution">
    <text evidence="5">The sequence shown here is derived from an EMBL/GenBank/DDBJ whole genome shotgun (WGS) entry which is preliminary data.</text>
</comment>
<dbReference type="GO" id="GO:0140737">
    <property type="term" value="C:encapsulin nanocompartment"/>
    <property type="evidence" value="ECO:0007669"/>
    <property type="project" value="UniProtKB-SubCell"/>
</dbReference>
<dbReference type="Pfam" id="PF04454">
    <property type="entry name" value="Linocin_M18"/>
    <property type="match status" value="1"/>
</dbReference>
<dbReference type="InterPro" id="IPR007544">
    <property type="entry name" value="ENCAP"/>
</dbReference>
<dbReference type="EMBL" id="RLIH01000002">
    <property type="protein sequence ID" value="RVU55545.1"/>
    <property type="molecule type" value="Genomic_DNA"/>
</dbReference>
<dbReference type="InterPro" id="IPR051429">
    <property type="entry name" value="Encapsulin_nc"/>
</dbReference>
<evidence type="ECO:0000313" key="6">
    <source>
        <dbReference type="Proteomes" id="UP000288812"/>
    </source>
</evidence>
<dbReference type="PIRSF" id="PIRSF019254">
    <property type="entry name" value="CFP29"/>
    <property type="match status" value="1"/>
</dbReference>
<name>A0A437S8W1_9FIRM</name>
<evidence type="ECO:0000256" key="3">
    <source>
        <dbReference type="ARBA" id="ARBA00033787"/>
    </source>
</evidence>
<accession>A0A437S8W1</accession>
<dbReference type="AlphaFoldDB" id="A0A437S8W1"/>
<sequence>MDVLKRNIAPLSTEAWSEIDKRAKEVIRSILSARRVLEVNGPKGWDYTSIQIGRLKDLDVIEREHSVRTGIFETQNLVEARISFDLNKWELDNVQRGAKDVDLTNLEKACEELAKFEEDAIYNGYEKGNIKGLSQVAGHKLKFGKEGNEILKAVGDGKYKLFNSYVEEPFDLIVSPEAYNAINIVYDGVYLMDSIEDIIGGKIIRSKVLKGALLIPHRDEDLEFTVGQDFAIGFERELDKRVRLFVTESFTFRVLDENKIVYYSM</sequence>
<dbReference type="Gene3D" id="3.30.2320.10">
    <property type="entry name" value="hypothetical protein PF0899 domain"/>
    <property type="match status" value="1"/>
</dbReference>
<dbReference type="PANTHER" id="PTHR37165:SF1">
    <property type="entry name" value="TYPE 1 ENCAPSULIN SHELL PROTEIN"/>
    <property type="match status" value="1"/>
</dbReference>
<protein>
    <recommendedName>
        <fullName evidence="4">Type 1 encapsulin shell protein</fullName>
    </recommendedName>
</protein>
<keyword evidence="3" id="KW-1284">Encapsulin nanocompartment</keyword>
<proteinExistence type="inferred from homology"/>
<evidence type="ECO:0000256" key="2">
    <source>
        <dbReference type="ARBA" id="ARBA00033743"/>
    </source>
</evidence>
<organism evidence="5 6">
    <name type="scientific">Anaerosphaera multitolerans</name>
    <dbReference type="NCBI Taxonomy" id="2487351"/>
    <lineage>
        <taxon>Bacteria</taxon>
        <taxon>Bacillati</taxon>
        <taxon>Bacillota</taxon>
        <taxon>Tissierellia</taxon>
        <taxon>Tissierellales</taxon>
        <taxon>Peptoniphilaceae</taxon>
        <taxon>Anaerosphaera</taxon>
    </lineage>
</organism>
<dbReference type="Gene3D" id="3.30.2400.30">
    <property type="match status" value="1"/>
</dbReference>
<dbReference type="NCBIfam" id="NF041155">
    <property type="entry name" value="encap_f1"/>
    <property type="match status" value="1"/>
</dbReference>
<evidence type="ECO:0000313" key="5">
    <source>
        <dbReference type="EMBL" id="RVU55545.1"/>
    </source>
</evidence>
<comment type="similarity">
    <text evidence="2">Belongs to the encapsulin family. Family 1 subfamily.</text>
</comment>
<evidence type="ECO:0000256" key="4">
    <source>
        <dbReference type="ARBA" id="ARBA00050023"/>
    </source>
</evidence>
<comment type="subcellular location">
    <subcellularLocation>
        <location evidence="1">Encapsulin nanocompartment</location>
    </subcellularLocation>
</comment>
<evidence type="ECO:0000256" key="1">
    <source>
        <dbReference type="ARBA" id="ARBA00033738"/>
    </source>
</evidence>
<dbReference type="OrthoDB" id="2922at2"/>
<dbReference type="PANTHER" id="PTHR37165">
    <property type="entry name" value="PEPTIDASE U56 FAMILY"/>
    <property type="match status" value="1"/>
</dbReference>